<dbReference type="GO" id="GO:0003677">
    <property type="term" value="F:DNA binding"/>
    <property type="evidence" value="ECO:0007669"/>
    <property type="project" value="InterPro"/>
</dbReference>
<dbReference type="Pfam" id="PF13177">
    <property type="entry name" value="DNA_pol3_delta2"/>
    <property type="match status" value="1"/>
</dbReference>
<feature type="compositionally biased region" description="Polar residues" evidence="1">
    <location>
        <begin position="211"/>
        <end position="224"/>
    </location>
</feature>
<dbReference type="OrthoDB" id="761538at2759"/>
<evidence type="ECO:0000313" key="3">
    <source>
        <dbReference type="Proteomes" id="UP000541444"/>
    </source>
</evidence>
<feature type="compositionally biased region" description="Polar residues" evidence="1">
    <location>
        <begin position="109"/>
        <end position="120"/>
    </location>
</feature>
<feature type="compositionally biased region" description="Polar residues" evidence="1">
    <location>
        <begin position="68"/>
        <end position="92"/>
    </location>
</feature>
<dbReference type="AlphaFoldDB" id="A0A7J7N4B2"/>
<feature type="region of interest" description="Disordered" evidence="1">
    <location>
        <begin position="1"/>
        <end position="273"/>
    </location>
</feature>
<dbReference type="Gene3D" id="1.20.272.10">
    <property type="match status" value="1"/>
</dbReference>
<gene>
    <name evidence="2" type="ORF">GIB67_002640</name>
</gene>
<dbReference type="InterPro" id="IPR027417">
    <property type="entry name" value="P-loop_NTPase"/>
</dbReference>
<dbReference type="Pfam" id="PF22534">
    <property type="entry name" value="RFC_C"/>
    <property type="match status" value="1"/>
</dbReference>
<feature type="region of interest" description="Disordered" evidence="1">
    <location>
        <begin position="322"/>
        <end position="383"/>
    </location>
</feature>
<comment type="caution">
    <text evidence="2">The sequence shown here is derived from an EMBL/GenBank/DDBJ whole genome shotgun (WGS) entry which is preliminary data.</text>
</comment>
<evidence type="ECO:0000313" key="2">
    <source>
        <dbReference type="EMBL" id="KAF6162051.1"/>
    </source>
</evidence>
<evidence type="ECO:0000256" key="1">
    <source>
        <dbReference type="SAM" id="MobiDB-lite"/>
    </source>
</evidence>
<sequence length="823" mass="93077">MPEMESLSKHSGRSNSTGKRRSGYEPSDTENDWQESPWHDLKTPRHNVPNAERTQTPVRTISPLYRNQRYSTNPNYDVSPPNRSSSPKSYNVTRPNRTSRTSTPRSISDVTPHNRSSRTSPVRRKNSRSPYKPRRDNDGVDVLPIPSGSDPQKNISPFSKNEQRVHVSPYKTRREVRVVGDDVKEEPLRSTRKQSHRTPPKRLNPEEDRTQSQLSERSNYSHRSASAPKPRAKERDLQTVLAPIARRAERTPSPLSRSQIRSRRREGSSTASEINEMVANVKLGKNSKADMFKSTESISPGSIFFSRECTTLVSQKKVATKNNGFHNSSFPPRPISNQQVDGRAIVSSRSSSTLSRHSSGKSSTESSKMGDGSVLSGQSLSKFTANRHKSNKDTWLGCMRKGPCRTSKSPDHGEFDEASFIEKAFVVEKMREFWADKYKPGSLSGFTCHKHQAQLLKSLISHDSCPNILFNGPPGSGKKALTMALLRDIYGDPAWDISHELRCFQIIERGQMQVVIPVTSSAHHVELNLKLEPNNARYVLMTIVKELTRDHRLTPDVSVASMGTDYKVIVLHEADKLSDSTQHMIKWITDCYTDACKIILCCEDDANILDSVKSRCKVITVDAPVTHEIMEVLIQIARCENFDLPMSFAAKLATKSKQNLRKAIMALEACKAHNYPFVDEQPIPFGWEDVLEELAAEVLADPSPKRLFFIRGKFQKLLVDFVHPKLILQKLVEQFLKGIEASLKRELYYWHAYYDKRLPLGTSALLKLEGKIGSLLRSLVTSTDLRFSLKRGSLGRQSRSGKKFVAKFMSIYRKGFRGQHYPQ</sequence>
<feature type="compositionally biased region" description="Basic residues" evidence="1">
    <location>
        <begin position="190"/>
        <end position="200"/>
    </location>
</feature>
<dbReference type="SUPFAM" id="SSF52540">
    <property type="entry name" value="P-loop containing nucleoside triphosphate hydrolases"/>
    <property type="match status" value="1"/>
</dbReference>
<dbReference type="GO" id="GO:0005663">
    <property type="term" value="C:DNA replication factor C complex"/>
    <property type="evidence" value="ECO:0007669"/>
    <property type="project" value="TreeGrafter"/>
</dbReference>
<accession>A0A7J7N4B2</accession>
<feature type="compositionally biased region" description="Polar residues" evidence="1">
    <location>
        <begin position="322"/>
        <end position="340"/>
    </location>
</feature>
<feature type="compositionally biased region" description="Basic and acidic residues" evidence="1">
    <location>
        <begin position="172"/>
        <end position="189"/>
    </location>
</feature>
<dbReference type="Pfam" id="PF21960">
    <property type="entry name" value="RCF1-5-like_lid"/>
    <property type="match status" value="1"/>
</dbReference>
<feature type="compositionally biased region" description="Low complexity" evidence="1">
    <location>
        <begin position="93"/>
        <end position="108"/>
    </location>
</feature>
<proteinExistence type="predicted"/>
<feature type="compositionally biased region" description="Polar residues" evidence="1">
    <location>
        <begin position="149"/>
        <end position="160"/>
    </location>
</feature>
<dbReference type="GO" id="GO:0005634">
    <property type="term" value="C:nucleus"/>
    <property type="evidence" value="ECO:0007669"/>
    <property type="project" value="TreeGrafter"/>
</dbReference>
<dbReference type="EMBL" id="JACGCM010001059">
    <property type="protein sequence ID" value="KAF6162051.1"/>
    <property type="molecule type" value="Genomic_DNA"/>
</dbReference>
<dbReference type="GO" id="GO:0006281">
    <property type="term" value="P:DNA repair"/>
    <property type="evidence" value="ECO:0007669"/>
    <property type="project" value="TreeGrafter"/>
</dbReference>
<dbReference type="PANTHER" id="PTHR11669">
    <property type="entry name" value="REPLICATION FACTOR C / DNA POLYMERASE III GAMMA-TAU SUBUNIT"/>
    <property type="match status" value="1"/>
</dbReference>
<keyword evidence="3" id="KW-1185">Reference proteome</keyword>
<dbReference type="GO" id="GO:0003689">
    <property type="term" value="F:DNA clamp loader activity"/>
    <property type="evidence" value="ECO:0007669"/>
    <property type="project" value="TreeGrafter"/>
</dbReference>
<name>A0A7J7N4B2_9MAGN</name>
<dbReference type="Gene3D" id="1.10.8.60">
    <property type="match status" value="1"/>
</dbReference>
<feature type="compositionally biased region" description="Low complexity" evidence="1">
    <location>
        <begin position="347"/>
        <end position="367"/>
    </location>
</feature>
<evidence type="ECO:0008006" key="4">
    <source>
        <dbReference type="Google" id="ProtNLM"/>
    </source>
</evidence>
<dbReference type="PANTHER" id="PTHR11669:SF25">
    <property type="entry name" value="OS02G0704966 PROTEIN"/>
    <property type="match status" value="1"/>
</dbReference>
<dbReference type="Gene3D" id="3.40.50.300">
    <property type="entry name" value="P-loop containing nucleotide triphosphate hydrolases"/>
    <property type="match status" value="1"/>
</dbReference>
<dbReference type="GO" id="GO:0006261">
    <property type="term" value="P:DNA-templated DNA replication"/>
    <property type="evidence" value="ECO:0007669"/>
    <property type="project" value="TreeGrafter"/>
</dbReference>
<reference evidence="2 3" key="1">
    <citation type="journal article" date="2020" name="IScience">
        <title>Genome Sequencing of the Endangered Kingdonia uniflora (Circaeasteraceae, Ranunculales) Reveals Potential Mechanisms of Evolutionary Specialization.</title>
        <authorList>
            <person name="Sun Y."/>
            <person name="Deng T."/>
            <person name="Zhang A."/>
            <person name="Moore M.J."/>
            <person name="Landis J.B."/>
            <person name="Lin N."/>
            <person name="Zhang H."/>
            <person name="Zhang X."/>
            <person name="Huang J."/>
            <person name="Zhang X."/>
            <person name="Sun H."/>
            <person name="Wang H."/>
        </authorList>
    </citation>
    <scope>NUCLEOTIDE SEQUENCE [LARGE SCALE GENOMIC DNA]</scope>
    <source>
        <strain evidence="2">TB1705</strain>
        <tissue evidence="2">Leaf</tissue>
    </source>
</reference>
<dbReference type="InterPro" id="IPR050238">
    <property type="entry name" value="DNA_Rep/Repair_Clamp_Loader"/>
</dbReference>
<organism evidence="2 3">
    <name type="scientific">Kingdonia uniflora</name>
    <dbReference type="NCBI Taxonomy" id="39325"/>
    <lineage>
        <taxon>Eukaryota</taxon>
        <taxon>Viridiplantae</taxon>
        <taxon>Streptophyta</taxon>
        <taxon>Embryophyta</taxon>
        <taxon>Tracheophyta</taxon>
        <taxon>Spermatophyta</taxon>
        <taxon>Magnoliopsida</taxon>
        <taxon>Ranunculales</taxon>
        <taxon>Circaeasteraceae</taxon>
        <taxon>Kingdonia</taxon>
    </lineage>
</organism>
<dbReference type="FunFam" id="1.10.8.60:FF:000030">
    <property type="entry name" value="replication factor C subunit 3"/>
    <property type="match status" value="1"/>
</dbReference>
<protein>
    <recommendedName>
        <fullName evidence="4">Replication factor C subunit 3</fullName>
    </recommendedName>
</protein>
<dbReference type="Proteomes" id="UP000541444">
    <property type="component" value="Unassembled WGS sequence"/>
</dbReference>
<dbReference type="SUPFAM" id="SSF48019">
    <property type="entry name" value="post-AAA+ oligomerization domain-like"/>
    <property type="match status" value="1"/>
</dbReference>
<dbReference type="InterPro" id="IPR008921">
    <property type="entry name" value="DNA_pol3_clamp-load_cplx_C"/>
</dbReference>